<dbReference type="GO" id="GO:0008270">
    <property type="term" value="F:zinc ion binding"/>
    <property type="evidence" value="ECO:0007669"/>
    <property type="project" value="UniProtKB-UniRule"/>
</dbReference>
<comment type="subcellular location">
    <subcellularLocation>
        <location evidence="7">Cytoplasm</location>
    </subcellularLocation>
</comment>
<dbReference type="GO" id="GO:0004521">
    <property type="term" value="F:RNA endonuclease activity"/>
    <property type="evidence" value="ECO:0007669"/>
    <property type="project" value="UniProtKB-UniRule"/>
</dbReference>
<dbReference type="InterPro" id="IPR023091">
    <property type="entry name" value="MetalPrtase_cat_dom_sf_prd"/>
</dbReference>
<dbReference type="Proteomes" id="UP000182761">
    <property type="component" value="Unassembled WGS sequence"/>
</dbReference>
<keyword evidence="7" id="KW-0698">rRNA processing</keyword>
<dbReference type="NCBIfam" id="TIGR00043">
    <property type="entry name" value="rRNA maturation RNase YbeY"/>
    <property type="match status" value="1"/>
</dbReference>
<comment type="cofactor">
    <cofactor evidence="7">
        <name>Zn(2+)</name>
        <dbReference type="ChEBI" id="CHEBI:29105"/>
    </cofactor>
    <text evidence="7">Binds 1 zinc ion.</text>
</comment>
<gene>
    <name evidence="7" type="primary">ybeY</name>
    <name evidence="8" type="ORF">Ga0061079_106123</name>
</gene>
<keyword evidence="3 7" id="KW-0479">Metal-binding</keyword>
<dbReference type="OrthoDB" id="9811984at2"/>
<comment type="function">
    <text evidence="7">Single strand-specific metallo-endoribonuclease involved in late-stage 70S ribosome quality control and in maturation of the 3' terminus of the 16S rRNA.</text>
</comment>
<sequence>MINYFSKNDFILKNKLKRKKWLKNVIEQEGCRLGDVNYIFCSDEQLLEINIQYLNHDFYTDIITFDYKENHLISGDIFISIDRVRDNAVINYEEFDKELNRVMVHGILHLIGYNDKSDKDVKLMRKMENIYISLYKNY</sequence>
<dbReference type="PANTHER" id="PTHR46986:SF1">
    <property type="entry name" value="ENDORIBONUCLEASE YBEY, CHLOROPLASTIC"/>
    <property type="match status" value="1"/>
</dbReference>
<dbReference type="PROSITE" id="PS01306">
    <property type="entry name" value="UPF0054"/>
    <property type="match status" value="1"/>
</dbReference>
<keyword evidence="7" id="KW-0690">Ribosome biogenesis</keyword>
<dbReference type="GO" id="GO:0004222">
    <property type="term" value="F:metalloendopeptidase activity"/>
    <property type="evidence" value="ECO:0007669"/>
    <property type="project" value="InterPro"/>
</dbReference>
<dbReference type="InterPro" id="IPR002036">
    <property type="entry name" value="YbeY"/>
</dbReference>
<dbReference type="GO" id="GO:0005737">
    <property type="term" value="C:cytoplasm"/>
    <property type="evidence" value="ECO:0007669"/>
    <property type="project" value="UniProtKB-SubCell"/>
</dbReference>
<keyword evidence="7" id="KW-0963">Cytoplasm</keyword>
<organism evidence="8 9">
    <name type="scientific">Apibacter mensalis</name>
    <dbReference type="NCBI Taxonomy" id="1586267"/>
    <lineage>
        <taxon>Bacteria</taxon>
        <taxon>Pseudomonadati</taxon>
        <taxon>Bacteroidota</taxon>
        <taxon>Flavobacteriia</taxon>
        <taxon>Flavobacteriales</taxon>
        <taxon>Weeksellaceae</taxon>
        <taxon>Apibacter</taxon>
    </lineage>
</organism>
<evidence type="ECO:0000256" key="7">
    <source>
        <dbReference type="HAMAP-Rule" id="MF_00009"/>
    </source>
</evidence>
<evidence type="ECO:0000256" key="2">
    <source>
        <dbReference type="ARBA" id="ARBA00022722"/>
    </source>
</evidence>
<evidence type="ECO:0000313" key="9">
    <source>
        <dbReference type="Proteomes" id="UP000182761"/>
    </source>
</evidence>
<dbReference type="SUPFAM" id="SSF55486">
    <property type="entry name" value="Metalloproteases ('zincins'), catalytic domain"/>
    <property type="match status" value="1"/>
</dbReference>
<keyword evidence="9" id="KW-1185">Reference proteome</keyword>
<protein>
    <recommendedName>
        <fullName evidence="7">Endoribonuclease YbeY</fullName>
        <ecNumber evidence="7">3.1.-.-</ecNumber>
    </recommendedName>
</protein>
<dbReference type="EC" id="3.1.-.-" evidence="7"/>
<feature type="binding site" evidence="7">
    <location>
        <position position="105"/>
    </location>
    <ligand>
        <name>Zn(2+)</name>
        <dbReference type="ChEBI" id="CHEBI:29105"/>
        <note>catalytic</note>
    </ligand>
</feature>
<dbReference type="GO" id="GO:0006364">
    <property type="term" value="P:rRNA processing"/>
    <property type="evidence" value="ECO:0007669"/>
    <property type="project" value="UniProtKB-UniRule"/>
</dbReference>
<dbReference type="HAMAP" id="MF_00009">
    <property type="entry name" value="Endoribonucl_YbeY"/>
    <property type="match status" value="1"/>
</dbReference>
<reference evidence="8 9" key="1">
    <citation type="submission" date="2016-01" db="EMBL/GenBank/DDBJ databases">
        <authorList>
            <person name="McClelland M."/>
            <person name="Jain A."/>
            <person name="Saraogi P."/>
            <person name="Mendelson R."/>
            <person name="Westerman R."/>
            <person name="SanMiguel P."/>
            <person name="Csonka L."/>
        </authorList>
    </citation>
    <scope>NUCLEOTIDE SEQUENCE [LARGE SCALE GENOMIC DNA]</scope>
    <source>
        <strain evidence="8 9">R-53146</strain>
    </source>
</reference>
<evidence type="ECO:0000256" key="3">
    <source>
        <dbReference type="ARBA" id="ARBA00022723"/>
    </source>
</evidence>
<evidence type="ECO:0000256" key="1">
    <source>
        <dbReference type="ARBA" id="ARBA00010875"/>
    </source>
</evidence>
<feature type="binding site" evidence="7">
    <location>
        <position position="115"/>
    </location>
    <ligand>
        <name>Zn(2+)</name>
        <dbReference type="ChEBI" id="CHEBI:29105"/>
        <note>catalytic</note>
    </ligand>
</feature>
<dbReference type="RefSeq" id="WP_055425555.1">
    <property type="nucleotide sequence ID" value="NZ_FCOR01000006.1"/>
</dbReference>
<evidence type="ECO:0000256" key="5">
    <source>
        <dbReference type="ARBA" id="ARBA00022801"/>
    </source>
</evidence>
<keyword evidence="4 7" id="KW-0255">Endonuclease</keyword>
<dbReference type="Gene3D" id="3.40.390.30">
    <property type="entry name" value="Metalloproteases ('zincins'), catalytic domain"/>
    <property type="match status" value="1"/>
</dbReference>
<dbReference type="EMBL" id="FCOR01000006">
    <property type="protein sequence ID" value="CVK16358.1"/>
    <property type="molecule type" value="Genomic_DNA"/>
</dbReference>
<dbReference type="PANTHER" id="PTHR46986">
    <property type="entry name" value="ENDORIBONUCLEASE YBEY, CHLOROPLASTIC"/>
    <property type="match status" value="1"/>
</dbReference>
<keyword evidence="6 7" id="KW-0862">Zinc</keyword>
<name>A0A0X3AR49_9FLAO</name>
<proteinExistence type="inferred from homology"/>
<dbReference type="AlphaFoldDB" id="A0A0X3AR49"/>
<dbReference type="InterPro" id="IPR020549">
    <property type="entry name" value="YbeY_CS"/>
</dbReference>
<evidence type="ECO:0000313" key="8">
    <source>
        <dbReference type="EMBL" id="CVK16358.1"/>
    </source>
</evidence>
<dbReference type="Pfam" id="PF02130">
    <property type="entry name" value="YbeY"/>
    <property type="match status" value="1"/>
</dbReference>
<keyword evidence="5 7" id="KW-0378">Hydrolase</keyword>
<evidence type="ECO:0000256" key="6">
    <source>
        <dbReference type="ARBA" id="ARBA00022833"/>
    </source>
</evidence>
<comment type="similarity">
    <text evidence="1 7">Belongs to the endoribonuclease YbeY family.</text>
</comment>
<accession>A0A0X3AR49</accession>
<feature type="binding site" evidence="7">
    <location>
        <position position="109"/>
    </location>
    <ligand>
        <name>Zn(2+)</name>
        <dbReference type="ChEBI" id="CHEBI:29105"/>
        <note>catalytic</note>
    </ligand>
</feature>
<evidence type="ECO:0000256" key="4">
    <source>
        <dbReference type="ARBA" id="ARBA00022759"/>
    </source>
</evidence>
<keyword evidence="2 7" id="KW-0540">Nuclease</keyword>
<dbReference type="STRING" id="1586267.GCA_001418685_01208"/>